<gene>
    <name evidence="1" type="ORF">EYF80_002322</name>
</gene>
<accession>A0A4Z2JBA0</accession>
<evidence type="ECO:0000313" key="1">
    <source>
        <dbReference type="EMBL" id="TNN87605.1"/>
    </source>
</evidence>
<sequence>MERTLFSLGSRSSRTAEPLLDILVAWRVGTTDEILHQDLFSTSIPAPVSPDHNIKLKVSHGVVSRSDCSPPPEP</sequence>
<name>A0A4Z2JBA0_9TELE</name>
<dbReference type="AlphaFoldDB" id="A0A4Z2JBA0"/>
<keyword evidence="2" id="KW-1185">Reference proteome</keyword>
<evidence type="ECO:0000313" key="2">
    <source>
        <dbReference type="Proteomes" id="UP000314294"/>
    </source>
</evidence>
<dbReference type="Proteomes" id="UP000314294">
    <property type="component" value="Unassembled WGS sequence"/>
</dbReference>
<dbReference type="EMBL" id="SRLO01000010">
    <property type="protein sequence ID" value="TNN87605.1"/>
    <property type="molecule type" value="Genomic_DNA"/>
</dbReference>
<comment type="caution">
    <text evidence="1">The sequence shown here is derived from an EMBL/GenBank/DDBJ whole genome shotgun (WGS) entry which is preliminary data.</text>
</comment>
<proteinExistence type="predicted"/>
<protein>
    <submittedName>
        <fullName evidence="1">Uncharacterized protein</fullName>
    </submittedName>
</protein>
<reference evidence="1 2" key="1">
    <citation type="submission" date="2019-03" db="EMBL/GenBank/DDBJ databases">
        <title>First draft genome of Liparis tanakae, snailfish: a comprehensive survey of snailfish specific genes.</title>
        <authorList>
            <person name="Kim W."/>
            <person name="Song I."/>
            <person name="Jeong J.-H."/>
            <person name="Kim D."/>
            <person name="Kim S."/>
            <person name="Ryu S."/>
            <person name="Song J.Y."/>
            <person name="Lee S.K."/>
        </authorList>
    </citation>
    <scope>NUCLEOTIDE SEQUENCE [LARGE SCALE GENOMIC DNA]</scope>
    <source>
        <tissue evidence="1">Muscle</tissue>
    </source>
</reference>
<organism evidence="1 2">
    <name type="scientific">Liparis tanakae</name>
    <name type="common">Tanaka's snailfish</name>
    <dbReference type="NCBI Taxonomy" id="230148"/>
    <lineage>
        <taxon>Eukaryota</taxon>
        <taxon>Metazoa</taxon>
        <taxon>Chordata</taxon>
        <taxon>Craniata</taxon>
        <taxon>Vertebrata</taxon>
        <taxon>Euteleostomi</taxon>
        <taxon>Actinopterygii</taxon>
        <taxon>Neopterygii</taxon>
        <taxon>Teleostei</taxon>
        <taxon>Neoteleostei</taxon>
        <taxon>Acanthomorphata</taxon>
        <taxon>Eupercaria</taxon>
        <taxon>Perciformes</taxon>
        <taxon>Cottioidei</taxon>
        <taxon>Cottales</taxon>
        <taxon>Liparidae</taxon>
        <taxon>Liparis</taxon>
    </lineage>
</organism>